<evidence type="ECO:0000313" key="4">
    <source>
        <dbReference type="Proteomes" id="UP000018680"/>
    </source>
</evidence>
<evidence type="ECO:0000313" key="3">
    <source>
        <dbReference type="EMBL" id="AHC15008.1"/>
    </source>
</evidence>
<gene>
    <name evidence="3" type="ORF">L21SP2_1623</name>
</gene>
<feature type="compositionally biased region" description="Polar residues" evidence="1">
    <location>
        <begin position="218"/>
        <end position="230"/>
    </location>
</feature>
<dbReference type="STRING" id="1307761.L21SP2_1623"/>
<dbReference type="KEGG" id="slr:L21SP2_1623"/>
<feature type="domain" description="6-hydroxymethylpterin diphosphokinase MptE-like" evidence="2">
    <location>
        <begin position="256"/>
        <end position="372"/>
    </location>
</feature>
<sequence length="545" mass="61217">MRDPLREAERVSRQYKECNYLIIIGGAGLHHIPPPSPQRLILLIIPDSAIYLDDKARPMREEILQRRDVLICAAENREDPPGEGFFHQMDLLLKNSYRPLFHPRLDVYGHPPVERLLPDLFGAIRERIQESLDQLHSDYFTQKRFGKMWFLNMLRNSSYNAAEVQRTLEKEQDSNHELSLEKLRTRVAGRSVTVLGAGPGLDDYLDQHESGEVIQESGPASSRQSVSPSAGSPPIPNESGQKSGQKSGKERPGTPVVIAADSALPSMIARGLAPDAVVSTDPQFFSLLHHIPGTGGLLLCDPGVHPAILRMYAGRSSFISTAHPLAHSGLFRDAPNLHLPFHFTQVGGSAGAAALAMGAAEVRFYGLDFSYPGGAAYARNSYQHIWAGEHAHRLNPAEHHFYRLVSGDGRNEYRRDHNAGVYLSTRFEGYRREFEQGMSSLGSLRRSGNSYLLKPRPQEHPTRPAKNTKLFRDYGAALNRLTEKDCAQFMKEQYRVSNNAELRQLYTPLLPLMYHMLGDEDKIDSHSVFRVIQFATRRISHIMML</sequence>
<dbReference type="AlphaFoldDB" id="V5WGW1"/>
<evidence type="ECO:0000259" key="2">
    <source>
        <dbReference type="Pfam" id="PF01973"/>
    </source>
</evidence>
<reference evidence="3 4" key="1">
    <citation type="journal article" date="2015" name="Stand. Genomic Sci.">
        <title>Complete genome sequence and description of Salinispira pacifica gen. nov., sp. nov., a novel spirochaete isolated form a hypersaline microbial mat.</title>
        <authorList>
            <person name="Ben Hania W."/>
            <person name="Joseph M."/>
            <person name="Schumann P."/>
            <person name="Bunk B."/>
            <person name="Fiebig A."/>
            <person name="Sproer C."/>
            <person name="Klenk H.P."/>
            <person name="Fardeau M.L."/>
            <person name="Spring S."/>
        </authorList>
    </citation>
    <scope>NUCLEOTIDE SEQUENCE [LARGE SCALE GENOMIC DNA]</scope>
    <source>
        <strain evidence="3 4">L21-RPul-D2</strain>
    </source>
</reference>
<keyword evidence="4" id="KW-1185">Reference proteome</keyword>
<dbReference type="Proteomes" id="UP000018680">
    <property type="component" value="Chromosome"/>
</dbReference>
<proteinExistence type="predicted"/>
<dbReference type="InterPro" id="IPR002826">
    <property type="entry name" value="MptE-like"/>
</dbReference>
<dbReference type="eggNOG" id="COG2604">
    <property type="taxonomic scope" value="Bacteria"/>
</dbReference>
<protein>
    <recommendedName>
        <fullName evidence="2">6-hydroxymethylpterin diphosphokinase MptE-like domain-containing protein</fullName>
    </recommendedName>
</protein>
<dbReference type="EMBL" id="CP006939">
    <property type="protein sequence ID" value="AHC15008.1"/>
    <property type="molecule type" value="Genomic_DNA"/>
</dbReference>
<organism evidence="3 4">
    <name type="scientific">Salinispira pacifica</name>
    <dbReference type="NCBI Taxonomy" id="1307761"/>
    <lineage>
        <taxon>Bacteria</taxon>
        <taxon>Pseudomonadati</taxon>
        <taxon>Spirochaetota</taxon>
        <taxon>Spirochaetia</taxon>
        <taxon>Spirochaetales</taxon>
        <taxon>Spirochaetaceae</taxon>
        <taxon>Salinispira</taxon>
    </lineage>
</organism>
<dbReference type="Pfam" id="PF01973">
    <property type="entry name" value="MptE-like"/>
    <property type="match status" value="1"/>
</dbReference>
<dbReference type="HOGENOM" id="CLU_034548_0_0_12"/>
<evidence type="ECO:0000256" key="1">
    <source>
        <dbReference type="SAM" id="MobiDB-lite"/>
    </source>
</evidence>
<name>V5WGW1_9SPIO</name>
<feature type="region of interest" description="Disordered" evidence="1">
    <location>
        <begin position="212"/>
        <end position="253"/>
    </location>
</feature>
<accession>V5WGW1</accession>